<dbReference type="OrthoDB" id="6159439at2759"/>
<dbReference type="EMBL" id="BGZK01011781">
    <property type="protein sequence ID" value="GBP08210.1"/>
    <property type="molecule type" value="Genomic_DNA"/>
</dbReference>
<accession>A0A4C1T3R4</accession>
<protein>
    <submittedName>
        <fullName evidence="2">Uncharacterized protein</fullName>
    </submittedName>
</protein>
<evidence type="ECO:0000313" key="3">
    <source>
        <dbReference type="Proteomes" id="UP000299102"/>
    </source>
</evidence>
<evidence type="ECO:0000256" key="1">
    <source>
        <dbReference type="SAM" id="MobiDB-lite"/>
    </source>
</evidence>
<feature type="non-terminal residue" evidence="2">
    <location>
        <position position="33"/>
    </location>
</feature>
<organism evidence="2 3">
    <name type="scientific">Eumeta variegata</name>
    <name type="common">Bagworm moth</name>
    <name type="synonym">Eumeta japonica</name>
    <dbReference type="NCBI Taxonomy" id="151549"/>
    <lineage>
        <taxon>Eukaryota</taxon>
        <taxon>Metazoa</taxon>
        <taxon>Ecdysozoa</taxon>
        <taxon>Arthropoda</taxon>
        <taxon>Hexapoda</taxon>
        <taxon>Insecta</taxon>
        <taxon>Pterygota</taxon>
        <taxon>Neoptera</taxon>
        <taxon>Endopterygota</taxon>
        <taxon>Lepidoptera</taxon>
        <taxon>Glossata</taxon>
        <taxon>Ditrysia</taxon>
        <taxon>Tineoidea</taxon>
        <taxon>Psychidae</taxon>
        <taxon>Oiketicinae</taxon>
        <taxon>Eumeta</taxon>
    </lineage>
</organism>
<gene>
    <name evidence="2" type="ORF">EVAR_72982_1</name>
</gene>
<proteinExistence type="predicted"/>
<dbReference type="AlphaFoldDB" id="A0A4C1T3R4"/>
<dbReference type="Proteomes" id="UP000299102">
    <property type="component" value="Unassembled WGS sequence"/>
</dbReference>
<sequence length="33" mass="3359">MMKAVQVPGQGSGMPLGSGPNPGQHSPNQNMHS</sequence>
<name>A0A4C1T3R4_EUMVA</name>
<feature type="compositionally biased region" description="Polar residues" evidence="1">
    <location>
        <begin position="21"/>
        <end position="33"/>
    </location>
</feature>
<reference evidence="2 3" key="1">
    <citation type="journal article" date="2019" name="Commun. Biol.">
        <title>The bagworm genome reveals a unique fibroin gene that provides high tensile strength.</title>
        <authorList>
            <person name="Kono N."/>
            <person name="Nakamura H."/>
            <person name="Ohtoshi R."/>
            <person name="Tomita M."/>
            <person name="Numata K."/>
            <person name="Arakawa K."/>
        </authorList>
    </citation>
    <scope>NUCLEOTIDE SEQUENCE [LARGE SCALE GENOMIC DNA]</scope>
</reference>
<evidence type="ECO:0000313" key="2">
    <source>
        <dbReference type="EMBL" id="GBP08210.1"/>
    </source>
</evidence>
<comment type="caution">
    <text evidence="2">The sequence shown here is derived from an EMBL/GenBank/DDBJ whole genome shotgun (WGS) entry which is preliminary data.</text>
</comment>
<feature type="region of interest" description="Disordered" evidence="1">
    <location>
        <begin position="1"/>
        <end position="33"/>
    </location>
</feature>
<keyword evidence="3" id="KW-1185">Reference proteome</keyword>